<name>A0A368H8J4_ANCCA</name>
<dbReference type="OrthoDB" id="5861823at2759"/>
<comment type="caution">
    <text evidence="1">The sequence shown here is derived from an EMBL/GenBank/DDBJ whole genome shotgun (WGS) entry which is preliminary data.</text>
</comment>
<dbReference type="AlphaFoldDB" id="A0A368H8J4"/>
<organism evidence="1 2">
    <name type="scientific">Ancylostoma caninum</name>
    <name type="common">Dog hookworm</name>
    <dbReference type="NCBI Taxonomy" id="29170"/>
    <lineage>
        <taxon>Eukaryota</taxon>
        <taxon>Metazoa</taxon>
        <taxon>Ecdysozoa</taxon>
        <taxon>Nematoda</taxon>
        <taxon>Chromadorea</taxon>
        <taxon>Rhabditida</taxon>
        <taxon>Rhabditina</taxon>
        <taxon>Rhabditomorpha</taxon>
        <taxon>Strongyloidea</taxon>
        <taxon>Ancylostomatidae</taxon>
        <taxon>Ancylostomatinae</taxon>
        <taxon>Ancylostoma</taxon>
    </lineage>
</organism>
<evidence type="ECO:0008006" key="3">
    <source>
        <dbReference type="Google" id="ProtNLM"/>
    </source>
</evidence>
<dbReference type="InterPro" id="IPR006150">
    <property type="entry name" value="Cys_repeat_1"/>
</dbReference>
<protein>
    <recommendedName>
        <fullName evidence="3">EB module</fullName>
    </recommendedName>
</protein>
<evidence type="ECO:0000313" key="2">
    <source>
        <dbReference type="Proteomes" id="UP000252519"/>
    </source>
</evidence>
<dbReference type="STRING" id="29170.A0A368H8J4"/>
<reference evidence="1 2" key="1">
    <citation type="submission" date="2014-10" db="EMBL/GenBank/DDBJ databases">
        <title>Draft genome of the hookworm Ancylostoma caninum.</title>
        <authorList>
            <person name="Mitreva M."/>
        </authorList>
    </citation>
    <scope>NUCLEOTIDE SEQUENCE [LARGE SCALE GENOMIC DNA]</scope>
    <source>
        <strain evidence="1 2">Baltimore</strain>
    </source>
</reference>
<evidence type="ECO:0000313" key="1">
    <source>
        <dbReference type="EMBL" id="RCN52912.1"/>
    </source>
</evidence>
<accession>A0A368H8J4</accession>
<keyword evidence="2" id="KW-1185">Reference proteome</keyword>
<dbReference type="Proteomes" id="UP000252519">
    <property type="component" value="Unassembled WGS sequence"/>
</dbReference>
<proteinExistence type="predicted"/>
<gene>
    <name evidence="1" type="ORF">ANCCAN_00907</name>
</gene>
<dbReference type="SMART" id="SM00289">
    <property type="entry name" value="WR1"/>
    <property type="match status" value="1"/>
</dbReference>
<sequence>MQYDSPFCANPMHQAEQVNGVVKNCAYQQCSRGFVCEYNKSYGQYICCGQYNADYDYSYGTVRMYPGTSKPLQCFAKDQCLWVDTPNCVYSYRYRMNVCCSTFNC</sequence>
<dbReference type="EMBL" id="JOJR01000004">
    <property type="protein sequence ID" value="RCN52912.1"/>
    <property type="molecule type" value="Genomic_DNA"/>
</dbReference>